<dbReference type="InterPro" id="IPR013121">
    <property type="entry name" value="Fe_red_NAD-bd_6"/>
</dbReference>
<dbReference type="GO" id="GO:0042446">
    <property type="term" value="P:hormone biosynthetic process"/>
    <property type="evidence" value="ECO:0007669"/>
    <property type="project" value="UniProtKB-KW"/>
</dbReference>
<dbReference type="GO" id="GO:0042335">
    <property type="term" value="P:cuticle development"/>
    <property type="evidence" value="ECO:0007669"/>
    <property type="project" value="Ensembl"/>
</dbReference>
<keyword evidence="8 20" id="KW-0812">Transmembrane</keyword>
<dbReference type="InterPro" id="IPR013130">
    <property type="entry name" value="Fe3_Rdtase_TM_dom"/>
</dbReference>
<reference evidence="23" key="2">
    <citation type="submission" date="2025-09" db="UniProtKB">
        <authorList>
            <consortium name="Ensembl"/>
        </authorList>
    </citation>
    <scope>IDENTIFICATION</scope>
</reference>
<dbReference type="GO" id="GO:0016174">
    <property type="term" value="F:NAD(P)H oxidase H2O2-forming activity"/>
    <property type="evidence" value="ECO:0007669"/>
    <property type="project" value="UniProtKB-EC"/>
</dbReference>
<dbReference type="GO" id="GO:0090303">
    <property type="term" value="P:positive regulation of wound healing"/>
    <property type="evidence" value="ECO:0007669"/>
    <property type="project" value="Ensembl"/>
</dbReference>
<dbReference type="GO" id="GO:0031252">
    <property type="term" value="C:cell leading edge"/>
    <property type="evidence" value="ECO:0007669"/>
    <property type="project" value="Ensembl"/>
</dbReference>
<dbReference type="PANTHER" id="PTHR11972">
    <property type="entry name" value="NADPH OXIDASE"/>
    <property type="match status" value="1"/>
</dbReference>
<dbReference type="OMA" id="GIEPMIM"/>
<comment type="pathway">
    <text evidence="3">Hormone biosynthesis; thyroid hormone biosynthesis.</text>
</comment>
<dbReference type="Pfam" id="PF01794">
    <property type="entry name" value="Ferric_reduct"/>
    <property type="match status" value="1"/>
</dbReference>
<evidence type="ECO:0000256" key="16">
    <source>
        <dbReference type="ARBA" id="ARBA00023136"/>
    </source>
</evidence>
<dbReference type="InterPro" id="IPR011992">
    <property type="entry name" value="EF-hand-dom_pair"/>
</dbReference>
<dbReference type="GO" id="GO:0043020">
    <property type="term" value="C:NADPH oxidase complex"/>
    <property type="evidence" value="ECO:0007669"/>
    <property type="project" value="TreeGrafter"/>
</dbReference>
<dbReference type="GO" id="GO:0016175">
    <property type="term" value="F:superoxide-generating NAD(P)H oxidase activity"/>
    <property type="evidence" value="ECO:0007669"/>
    <property type="project" value="TreeGrafter"/>
</dbReference>
<dbReference type="SUPFAM" id="SSF48113">
    <property type="entry name" value="Heme-dependent peroxidases"/>
    <property type="match status" value="1"/>
</dbReference>
<dbReference type="GO" id="GO:0009986">
    <property type="term" value="C:cell surface"/>
    <property type="evidence" value="ECO:0007669"/>
    <property type="project" value="Ensembl"/>
</dbReference>
<proteinExistence type="inferred from homology"/>
<dbReference type="GO" id="GO:0004601">
    <property type="term" value="F:peroxidase activity"/>
    <property type="evidence" value="ECO:0007669"/>
    <property type="project" value="InterPro"/>
</dbReference>
<dbReference type="Gene3D" id="1.10.640.10">
    <property type="entry name" value="Haem peroxidase domain superfamily, animal type"/>
    <property type="match status" value="2"/>
</dbReference>
<keyword evidence="11" id="KW-0274">FAD</keyword>
<evidence type="ECO:0000256" key="1">
    <source>
        <dbReference type="ARBA" id="ARBA00003796"/>
    </source>
</evidence>
<dbReference type="GO" id="GO:0042554">
    <property type="term" value="P:superoxide anion generation"/>
    <property type="evidence" value="ECO:0007669"/>
    <property type="project" value="TreeGrafter"/>
</dbReference>
<dbReference type="InterPro" id="IPR039261">
    <property type="entry name" value="FNR_nucleotide-bd"/>
</dbReference>
<feature type="domain" description="FAD-binding FR-type" evidence="22">
    <location>
        <begin position="1184"/>
        <end position="1290"/>
    </location>
</feature>
<keyword evidence="15" id="KW-0560">Oxidoreductase</keyword>
<comment type="catalytic activity">
    <reaction evidence="19">
        <text>NADPH + O2 + H(+) = H2O2 + NADP(+)</text>
        <dbReference type="Rhea" id="RHEA:11260"/>
        <dbReference type="ChEBI" id="CHEBI:15378"/>
        <dbReference type="ChEBI" id="CHEBI:15379"/>
        <dbReference type="ChEBI" id="CHEBI:16240"/>
        <dbReference type="ChEBI" id="CHEBI:57783"/>
        <dbReference type="ChEBI" id="CHEBI:58349"/>
        <dbReference type="EC" id="1.6.3.1"/>
    </reaction>
</comment>
<accession>A0A8C5NZF6</accession>
<keyword evidence="14 20" id="KW-1133">Transmembrane helix</keyword>
<dbReference type="EC" id="1.6.3.1" evidence="5"/>
<evidence type="ECO:0000256" key="2">
    <source>
        <dbReference type="ARBA" id="ARBA00004424"/>
    </source>
</evidence>
<keyword evidence="6" id="KW-0893">Thyroid hormones biosynthesis</keyword>
<dbReference type="GO" id="GO:0042744">
    <property type="term" value="P:hydrogen peroxide catabolic process"/>
    <property type="evidence" value="ECO:0007669"/>
    <property type="project" value="UniProtKB-KW"/>
</dbReference>
<sequence>LHTASALRWLPPSLLCHTGAQDSISWEVQRFDGWYNNLMEHRWGSKGSRLQRLVPASYADGVYQPLGEPHLPNPRVLSNMAMRGTAGQSSLRNRTVLGVFFGYHVLSDLVSVETPGCPAEFLNIHIPRGDPVFDPEQRGDVVLPFQRSRWDPKTGQSPSNPRDLTNQVTGWLDGSAIYGSSHSWSDALRSFSGGRLAAGRDPAFPRDSQDPRLMWSAPDPATGQAGPGGLYAFGAPRGNREPFLQALGLLWFRFHNLCARRLAREHPRWGDEELFQHARKRVVATYQVGPPPARAPCTRALPPRGLLFPGFLYFRNASCHFQQIVNRNSSFSKALRVCNSYWSREHPSLQSAKDVDSLLLGMASQIAEREDHMVVEDVQDFWPGPLKFSRTDYVASCLQRGRDLGLPSYTKARAALGLPPITQWEDINPVLSRSNHTVLEVTASLYNQDLSLLELLPGGLLESHGDPGPLFSTIVLDQFVRLRDGDRYWFENTRNGLFSKEEIAEIRNTSLRDVLVAVTNVDPSALQPNVFFWLTGDPCPQPSQLTTEGLPACVPFFIRDYFEGSGFGFGLTIGTLCCFPLVSLLSAWIVARLRRRNFKRLQGQNRQSIMSEKLVGGMEALEWQGRKEPCRPVLVHLQPGQIRVVDGRLTVLRTIQLRPPQQINLILSSNRGCRTLLLKIPKEYDLVLLFNLEEERQALVENLRGALKESGLSFQEWELREQELMRAAVTREQRSHLLETFFRHLFSQVLDINQADAGSLSLDSSQKVQEALTCELSRAEFAESLGLKPQDMFVESMFSLADKDGNGYLSFREFLDILVVFMKGSPEEKSRLMFRMYDFDGNGLISKDEFIRMLRLVPEVIKNICRRASYISQEKICPSPRTSAHCARNNLKTKCSPQKLQCPMDTDPPQEIRRRFGMKVTSFQPLLFTEAHREKFQRSRRHQTVQHFKRFIENYRRHIGCVAVFYGISGALFLERAYYYAFAAHHMGITDTTRVGIILSRGTAASISFMFSYILLTMCRNLITFLRETFLNRYIPFDAAVDFHRLIASTAIVLTVLHSAGHVVNVYLFSISPLSVLSCLFPGLFHDDGSEFPQKYYWWFFQTVPGLTGVMLLLILAIMYVFASHHFRRCSFRGFWLTHHLYILLYILLIIHGSFALIQLPRFQMFFLAPALIYVGDKLVSLSRKKVEISVVKAELLPSGVTHLQFQRPQGFEYKSGQWVRIACLALGTTEYHPFTLTSAPHEDTLSLHIRVAGPWTTRLREIYSPPTGGTCARYPKLYLDGPFGEGHQEWHKFEVSVLVGGGIGVTPFASILKDLVFKSSVSCQVFCKKIYFIWVTRTQRQFEWLADIIREVEENDHHDLVSVHIYITQLAEKFDLRTTMLYICERHFQKVLNRSLFTGLRSVTHFGRPPFEPFFNSLQEVHPQVRKIGVFSCGPPGMTKNVEKACQLINRQDRTHFSHHYENF</sequence>
<dbReference type="Pfam" id="PF03098">
    <property type="entry name" value="An_peroxidase"/>
    <property type="match status" value="2"/>
</dbReference>
<protein>
    <recommendedName>
        <fullName evidence="5">NAD(P)H oxidase (H2O2-forming)</fullName>
        <ecNumber evidence="5">1.6.3.1</ecNumber>
    </recommendedName>
</protein>
<dbReference type="FunFam" id="1.10.640.10:FF:000028">
    <property type="entry name" value="Dual oxidase 2 variant"/>
    <property type="match status" value="1"/>
</dbReference>
<keyword evidence="10" id="KW-0677">Repeat</keyword>
<comment type="similarity">
    <text evidence="4">In the N-terminal section; belongs to the peroxidase family.</text>
</comment>
<dbReference type="GO" id="GO:0005783">
    <property type="term" value="C:endoplasmic reticulum"/>
    <property type="evidence" value="ECO:0007669"/>
    <property type="project" value="Ensembl"/>
</dbReference>
<dbReference type="SUPFAM" id="SSF63380">
    <property type="entry name" value="Riboflavin synthase domain-like"/>
    <property type="match status" value="1"/>
</dbReference>
<evidence type="ECO:0000256" key="18">
    <source>
        <dbReference type="ARBA" id="ARBA00047455"/>
    </source>
</evidence>
<evidence type="ECO:0000256" key="19">
    <source>
        <dbReference type="ARBA" id="ARBA00048762"/>
    </source>
</evidence>
<evidence type="ECO:0000256" key="20">
    <source>
        <dbReference type="SAM" id="Phobius"/>
    </source>
</evidence>
<evidence type="ECO:0000259" key="21">
    <source>
        <dbReference type="PROSITE" id="PS50222"/>
    </source>
</evidence>
<evidence type="ECO:0000256" key="9">
    <source>
        <dbReference type="ARBA" id="ARBA00022723"/>
    </source>
</evidence>
<dbReference type="GO" id="GO:0005509">
    <property type="term" value="F:calcium ion binding"/>
    <property type="evidence" value="ECO:0007669"/>
    <property type="project" value="InterPro"/>
</dbReference>
<keyword evidence="17" id="KW-0376">Hydrogen peroxide</keyword>
<dbReference type="GeneTree" id="ENSGT00940000161792"/>
<evidence type="ECO:0000256" key="14">
    <source>
        <dbReference type="ARBA" id="ARBA00022989"/>
    </source>
</evidence>
<evidence type="ECO:0000256" key="15">
    <source>
        <dbReference type="ARBA" id="ARBA00023002"/>
    </source>
</evidence>
<dbReference type="Gene3D" id="1.10.238.10">
    <property type="entry name" value="EF-hand"/>
    <property type="match status" value="1"/>
</dbReference>
<name>A0A8C5NZF6_JACJA</name>
<dbReference type="Proteomes" id="UP000694385">
    <property type="component" value="Unassembled WGS sequence"/>
</dbReference>
<evidence type="ECO:0000256" key="13">
    <source>
        <dbReference type="ARBA" id="ARBA00022857"/>
    </source>
</evidence>
<feature type="transmembrane region" description="Helical" evidence="20">
    <location>
        <begin position="567"/>
        <end position="591"/>
    </location>
</feature>
<feature type="domain" description="EF-hand" evidence="21">
    <location>
        <begin position="789"/>
        <end position="824"/>
    </location>
</feature>
<dbReference type="SUPFAM" id="SSF47473">
    <property type="entry name" value="EF-hand"/>
    <property type="match status" value="1"/>
</dbReference>
<keyword evidence="9" id="KW-0479">Metal-binding</keyword>
<dbReference type="InterPro" id="IPR010255">
    <property type="entry name" value="Haem_peroxidase_sf"/>
</dbReference>
<dbReference type="GO" id="GO:0050665">
    <property type="term" value="P:hydrogen peroxide biosynthetic process"/>
    <property type="evidence" value="ECO:0007669"/>
    <property type="project" value="Ensembl"/>
</dbReference>
<evidence type="ECO:0000256" key="11">
    <source>
        <dbReference type="ARBA" id="ARBA00022827"/>
    </source>
</evidence>
<dbReference type="CDD" id="cd00051">
    <property type="entry name" value="EFh"/>
    <property type="match status" value="1"/>
</dbReference>
<dbReference type="PROSITE" id="PS51384">
    <property type="entry name" value="FAD_FR"/>
    <property type="match status" value="1"/>
</dbReference>
<dbReference type="PROSITE" id="PS50222">
    <property type="entry name" value="EF_HAND_2"/>
    <property type="match status" value="2"/>
</dbReference>
<dbReference type="Pfam" id="PF08022">
    <property type="entry name" value="FAD_binding_8"/>
    <property type="match status" value="1"/>
</dbReference>
<keyword evidence="13" id="KW-0521">NADP</keyword>
<feature type="transmembrane region" description="Helical" evidence="20">
    <location>
        <begin position="1097"/>
        <end position="1123"/>
    </location>
</feature>
<keyword evidence="7" id="KW-0285">Flavoprotein</keyword>
<dbReference type="InterPro" id="IPR037120">
    <property type="entry name" value="Haem_peroxidase_sf_animal"/>
</dbReference>
<dbReference type="Ensembl" id="ENSJJAT00000018186.1">
    <property type="protein sequence ID" value="ENSJJAP00000011709.1"/>
    <property type="gene ID" value="ENSJJAG00000014943.1"/>
</dbReference>
<evidence type="ECO:0000256" key="10">
    <source>
        <dbReference type="ARBA" id="ARBA00022737"/>
    </source>
</evidence>
<keyword evidence="17" id="KW-0575">Peroxidase</keyword>
<evidence type="ECO:0000256" key="3">
    <source>
        <dbReference type="ARBA" id="ARBA00005197"/>
    </source>
</evidence>
<dbReference type="PROSITE" id="PS50292">
    <property type="entry name" value="PEROXIDASE_3"/>
    <property type="match status" value="1"/>
</dbReference>
<keyword evidence="12" id="KW-0106">Calcium</keyword>
<dbReference type="InterPro" id="IPR002048">
    <property type="entry name" value="EF_hand_dom"/>
</dbReference>
<dbReference type="Gene3D" id="3.40.50.80">
    <property type="entry name" value="Nucleotide-binding domain of ferredoxin-NADP reductase (FNR) module"/>
    <property type="match status" value="1"/>
</dbReference>
<dbReference type="InterPro" id="IPR050369">
    <property type="entry name" value="RBOH/FRE"/>
</dbReference>
<evidence type="ECO:0000256" key="12">
    <source>
        <dbReference type="ARBA" id="ARBA00022837"/>
    </source>
</evidence>
<reference evidence="23" key="1">
    <citation type="submission" date="2025-08" db="UniProtKB">
        <authorList>
            <consortium name="Ensembl"/>
        </authorList>
    </citation>
    <scope>IDENTIFICATION</scope>
</reference>
<dbReference type="GO" id="GO:0016324">
    <property type="term" value="C:apical plasma membrane"/>
    <property type="evidence" value="ECO:0007669"/>
    <property type="project" value="UniProtKB-SubCell"/>
</dbReference>
<keyword evidence="24" id="KW-1185">Reference proteome</keyword>
<dbReference type="GO" id="GO:2000147">
    <property type="term" value="P:positive regulation of cell motility"/>
    <property type="evidence" value="ECO:0007669"/>
    <property type="project" value="Ensembl"/>
</dbReference>
<comment type="function">
    <text evidence="1">Generates hydrogen peroxide which is required for the activity of thyroid peroxidase/TPO and lactoperoxidase/LPO. Plays a role in thyroid hormones synthesis and lactoperoxidase-mediated antimicrobial defense at the surface of mucosa. May have its own peroxidase activity through its N-terminal peroxidase-like domain.</text>
</comment>
<comment type="catalytic activity">
    <reaction evidence="18">
        <text>NADH + O2 + H(+) = H2O2 + NAD(+)</text>
        <dbReference type="Rhea" id="RHEA:11264"/>
        <dbReference type="ChEBI" id="CHEBI:15378"/>
        <dbReference type="ChEBI" id="CHEBI:15379"/>
        <dbReference type="ChEBI" id="CHEBI:16240"/>
        <dbReference type="ChEBI" id="CHEBI:57540"/>
        <dbReference type="ChEBI" id="CHEBI:57945"/>
        <dbReference type="EC" id="1.6.3.1"/>
    </reaction>
</comment>
<evidence type="ECO:0000313" key="23">
    <source>
        <dbReference type="Ensembl" id="ENSJJAP00000011709.1"/>
    </source>
</evidence>
<dbReference type="PANTHER" id="PTHR11972:SF75">
    <property type="entry name" value="DUAL OXIDASE 1"/>
    <property type="match status" value="1"/>
</dbReference>
<evidence type="ECO:0000256" key="6">
    <source>
        <dbReference type="ARBA" id="ARBA00022534"/>
    </source>
</evidence>
<dbReference type="GO" id="GO:0006590">
    <property type="term" value="P:thyroid hormone generation"/>
    <property type="evidence" value="ECO:0007669"/>
    <property type="project" value="UniProtKB-UniPathway"/>
</dbReference>
<feature type="transmembrane region" description="Helical" evidence="20">
    <location>
        <begin position="1135"/>
        <end position="1157"/>
    </location>
</feature>
<dbReference type="GO" id="GO:0020037">
    <property type="term" value="F:heme binding"/>
    <property type="evidence" value="ECO:0007669"/>
    <property type="project" value="InterPro"/>
</dbReference>
<dbReference type="InterPro" id="IPR018247">
    <property type="entry name" value="EF_Hand_1_Ca_BS"/>
</dbReference>
<organism evidence="23 24">
    <name type="scientific">Jaculus jaculus</name>
    <name type="common">Lesser Egyptian jerboa</name>
    <dbReference type="NCBI Taxonomy" id="51337"/>
    <lineage>
        <taxon>Eukaryota</taxon>
        <taxon>Metazoa</taxon>
        <taxon>Chordata</taxon>
        <taxon>Craniata</taxon>
        <taxon>Vertebrata</taxon>
        <taxon>Euteleostomi</taxon>
        <taxon>Mammalia</taxon>
        <taxon>Eutheria</taxon>
        <taxon>Euarchontoglires</taxon>
        <taxon>Glires</taxon>
        <taxon>Rodentia</taxon>
        <taxon>Myomorpha</taxon>
        <taxon>Dipodoidea</taxon>
        <taxon>Dipodidae</taxon>
        <taxon>Dipodinae</taxon>
        <taxon>Jaculus</taxon>
    </lineage>
</organism>
<evidence type="ECO:0000259" key="22">
    <source>
        <dbReference type="PROSITE" id="PS51384"/>
    </source>
</evidence>
<dbReference type="SFLD" id="SFLDS00052">
    <property type="entry name" value="Ferric_Reductase_Domain"/>
    <property type="match status" value="1"/>
</dbReference>
<evidence type="ECO:0000256" key="5">
    <source>
        <dbReference type="ARBA" id="ARBA00012698"/>
    </source>
</evidence>
<evidence type="ECO:0000313" key="24">
    <source>
        <dbReference type="Proteomes" id="UP000694385"/>
    </source>
</evidence>
<dbReference type="SUPFAM" id="SSF52343">
    <property type="entry name" value="Ferredoxin reductase-like, C-terminal NADP-linked domain"/>
    <property type="match status" value="1"/>
</dbReference>
<dbReference type="Pfam" id="PF00036">
    <property type="entry name" value="EF-hand_1"/>
    <property type="match status" value="2"/>
</dbReference>
<dbReference type="GO" id="GO:0006979">
    <property type="term" value="P:response to oxidative stress"/>
    <property type="evidence" value="ECO:0007669"/>
    <property type="project" value="InterPro"/>
</dbReference>
<dbReference type="SMART" id="SM00054">
    <property type="entry name" value="EFh"/>
    <property type="match status" value="2"/>
</dbReference>
<evidence type="ECO:0000256" key="17">
    <source>
        <dbReference type="ARBA" id="ARBA00023324"/>
    </source>
</evidence>
<dbReference type="FunFam" id="3.40.50.80:FF:000006">
    <property type="entry name" value="Dual oxidase 2"/>
    <property type="match status" value="1"/>
</dbReference>
<dbReference type="UniPathway" id="UPA00194"/>
<dbReference type="PRINTS" id="PR00450">
    <property type="entry name" value="RECOVERIN"/>
</dbReference>
<dbReference type="InterPro" id="IPR017927">
    <property type="entry name" value="FAD-bd_FR_type"/>
</dbReference>
<dbReference type="SFLD" id="SFLDG01169">
    <property type="entry name" value="NADPH_oxidase_subgroup_(NOX)"/>
    <property type="match status" value="1"/>
</dbReference>
<dbReference type="Pfam" id="PF08030">
    <property type="entry name" value="NAD_binding_6"/>
    <property type="match status" value="1"/>
</dbReference>
<dbReference type="InterPro" id="IPR013112">
    <property type="entry name" value="FAD-bd_8"/>
</dbReference>
<dbReference type="CDD" id="cd06186">
    <property type="entry name" value="NOX_Duox_like_FAD_NADP"/>
    <property type="match status" value="1"/>
</dbReference>
<feature type="domain" description="EF-hand" evidence="21">
    <location>
        <begin position="825"/>
        <end position="860"/>
    </location>
</feature>
<evidence type="ECO:0000256" key="4">
    <source>
        <dbReference type="ARBA" id="ARBA00005644"/>
    </source>
</evidence>
<dbReference type="GO" id="GO:0051591">
    <property type="term" value="P:response to cAMP"/>
    <property type="evidence" value="ECO:0007669"/>
    <property type="project" value="Ensembl"/>
</dbReference>
<dbReference type="GO" id="GO:0006952">
    <property type="term" value="P:defense response"/>
    <property type="evidence" value="ECO:0007669"/>
    <property type="project" value="TreeGrafter"/>
</dbReference>
<evidence type="ECO:0000256" key="8">
    <source>
        <dbReference type="ARBA" id="ARBA00022692"/>
    </source>
</evidence>
<keyword evidence="16 20" id="KW-0472">Membrane</keyword>
<comment type="subcellular location">
    <subcellularLocation>
        <location evidence="2">Apical cell membrane</location>
        <topology evidence="2">Multi-pass membrane protein</topology>
    </subcellularLocation>
</comment>
<evidence type="ECO:0000256" key="7">
    <source>
        <dbReference type="ARBA" id="ARBA00022630"/>
    </source>
</evidence>
<feature type="transmembrane region" description="Helical" evidence="20">
    <location>
        <begin position="1066"/>
        <end position="1085"/>
    </location>
</feature>
<feature type="transmembrane region" description="Helical" evidence="20">
    <location>
        <begin position="959"/>
        <end position="982"/>
    </location>
</feature>
<dbReference type="SFLD" id="SFLDG01168">
    <property type="entry name" value="Ferric_reductase_subgroup_(FRE"/>
    <property type="match status" value="1"/>
</dbReference>
<dbReference type="InterPro" id="IPR019791">
    <property type="entry name" value="Haem_peroxidase_animal"/>
</dbReference>
<dbReference type="InterPro" id="IPR017938">
    <property type="entry name" value="Riboflavin_synthase-like_b-brl"/>
</dbReference>
<gene>
    <name evidence="23" type="primary">Duox1</name>
</gene>
<dbReference type="GO" id="GO:0019221">
    <property type="term" value="P:cytokine-mediated signaling pathway"/>
    <property type="evidence" value="ECO:0007669"/>
    <property type="project" value="Ensembl"/>
</dbReference>
<dbReference type="PROSITE" id="PS00018">
    <property type="entry name" value="EF_HAND_1"/>
    <property type="match status" value="2"/>
</dbReference>
<dbReference type="Gene3D" id="2.40.30.10">
    <property type="entry name" value="Translation factors"/>
    <property type="match status" value="1"/>
</dbReference>
<feature type="transmembrane region" description="Helical" evidence="20">
    <location>
        <begin position="1002"/>
        <end position="1023"/>
    </location>
</feature>
<dbReference type="FunFam" id="2.40.30.10:FF:000043">
    <property type="entry name" value="dual oxidase 1"/>
    <property type="match status" value="1"/>
</dbReference>